<dbReference type="AlphaFoldDB" id="A0AAD2JDE0"/>
<sequence>MKPIKETSEGQIMWDEKDQKVVFVPRHQMNGSIQEDEAPVIEETEQQHEDDPALDDLTKEELMKLAGDRGIEVKPAMNKPTIIELLSAADEG</sequence>
<proteinExistence type="predicted"/>
<protein>
    <recommendedName>
        <fullName evidence="3">Rho termination factor N-terminal domain-containing protein</fullName>
    </recommendedName>
</protein>
<dbReference type="Proteomes" id="UP000264960">
    <property type="component" value="Chromosome"/>
</dbReference>
<evidence type="ECO:0000313" key="2">
    <source>
        <dbReference type="Proteomes" id="UP000264960"/>
    </source>
</evidence>
<reference evidence="1 2" key="1">
    <citation type="submission" date="2018-02" db="EMBL/GenBank/DDBJ databases">
        <title>The complete genome of two Bacillus pumilus strains from Cuatro Cienegas, Coahuila, Mexico.</title>
        <authorList>
            <person name="Zarza E."/>
            <person name="Alcaraz L.D."/>
            <person name="Aguilar-Salinas B."/>
            <person name="Islas A."/>
            <person name="Olmedo-Alvarez G."/>
        </authorList>
    </citation>
    <scope>NUCLEOTIDE SEQUENCE [LARGE SCALE GENOMIC DNA]</scope>
    <source>
        <strain evidence="1 2">145</strain>
    </source>
</reference>
<accession>A0AAD2JDE0</accession>
<name>A0AAD2JDE0_BACPU</name>
<dbReference type="RefSeq" id="WP_117731987.1">
    <property type="nucleotide sequence ID" value="NZ_CP027116.1"/>
</dbReference>
<evidence type="ECO:0008006" key="3">
    <source>
        <dbReference type="Google" id="ProtNLM"/>
    </source>
</evidence>
<evidence type="ECO:0000313" key="1">
    <source>
        <dbReference type="EMBL" id="AVM25552.1"/>
    </source>
</evidence>
<dbReference type="EMBL" id="CP027116">
    <property type="protein sequence ID" value="AVM25552.1"/>
    <property type="molecule type" value="Genomic_DNA"/>
</dbReference>
<gene>
    <name evidence="1" type="ORF">C5695_17570</name>
</gene>
<organism evidence="1 2">
    <name type="scientific">Bacillus pumilus</name>
    <name type="common">Bacillus mesentericus</name>
    <dbReference type="NCBI Taxonomy" id="1408"/>
    <lineage>
        <taxon>Bacteria</taxon>
        <taxon>Bacillati</taxon>
        <taxon>Bacillota</taxon>
        <taxon>Bacilli</taxon>
        <taxon>Bacillales</taxon>
        <taxon>Bacillaceae</taxon>
        <taxon>Bacillus</taxon>
    </lineage>
</organism>